<evidence type="ECO:0000256" key="1">
    <source>
        <dbReference type="SAM" id="Phobius"/>
    </source>
</evidence>
<feature type="transmembrane region" description="Helical" evidence="1">
    <location>
        <begin position="21"/>
        <end position="41"/>
    </location>
</feature>
<organism evidence="2">
    <name type="scientific">Octopus bimaculoides</name>
    <name type="common">California two-spotted octopus</name>
    <dbReference type="NCBI Taxonomy" id="37653"/>
    <lineage>
        <taxon>Eukaryota</taxon>
        <taxon>Metazoa</taxon>
        <taxon>Spiralia</taxon>
        <taxon>Lophotrochozoa</taxon>
        <taxon>Mollusca</taxon>
        <taxon>Cephalopoda</taxon>
        <taxon>Coleoidea</taxon>
        <taxon>Octopodiformes</taxon>
        <taxon>Octopoda</taxon>
        <taxon>Incirrata</taxon>
        <taxon>Octopodidae</taxon>
        <taxon>Octopus</taxon>
    </lineage>
</organism>
<proteinExistence type="predicted"/>
<evidence type="ECO:0000313" key="2">
    <source>
        <dbReference type="EMBL" id="KOF67367.1"/>
    </source>
</evidence>
<name>A0A0L8FRU2_OCTBM</name>
<gene>
    <name evidence="2" type="ORF">OCBIM_22009756mg</name>
</gene>
<accession>A0A0L8FRU2</accession>
<reference evidence="2" key="1">
    <citation type="submission" date="2015-07" db="EMBL/GenBank/DDBJ databases">
        <title>MeaNS - Measles Nucleotide Surveillance Program.</title>
        <authorList>
            <person name="Tran T."/>
            <person name="Druce J."/>
        </authorList>
    </citation>
    <scope>NUCLEOTIDE SEQUENCE</scope>
    <source>
        <strain evidence="2">UCB-OBI-ISO-001</strain>
        <tissue evidence="2">Gonad</tissue>
    </source>
</reference>
<dbReference type="EMBL" id="KQ427112">
    <property type="protein sequence ID" value="KOF67367.1"/>
    <property type="molecule type" value="Genomic_DNA"/>
</dbReference>
<keyword evidence="1" id="KW-0472">Membrane</keyword>
<dbReference type="AlphaFoldDB" id="A0A0L8FRU2"/>
<keyword evidence="1" id="KW-0812">Transmembrane</keyword>
<keyword evidence="1" id="KW-1133">Transmembrane helix</keyword>
<feature type="transmembrane region" description="Helical" evidence="1">
    <location>
        <begin position="47"/>
        <end position="67"/>
    </location>
</feature>
<sequence length="81" mass="9704">MSYFLFHTFISSLFRHIRSDCFAIAFSQGSCFSIIFSLLIVHFLKITLFYLVTSFILVIHSLFKTVIDFQMKFFWQQKLVF</sequence>
<protein>
    <submittedName>
        <fullName evidence="2">Uncharacterized protein</fullName>
    </submittedName>
</protein>